<keyword evidence="2" id="KW-1185">Reference proteome</keyword>
<sequence>YSSALPIMKECMQKLFYNHKHPSDGFVEKALKNAIRIGVPDKFLKLVFKCLPLTALRDNFIIIFN</sequence>
<accession>A0A9N9KBW1</accession>
<feature type="non-terminal residue" evidence="1">
    <location>
        <position position="1"/>
    </location>
</feature>
<dbReference type="Proteomes" id="UP000789405">
    <property type="component" value="Unassembled WGS sequence"/>
</dbReference>
<organism evidence="1 2">
    <name type="scientific">Dentiscutata erythropus</name>
    <dbReference type="NCBI Taxonomy" id="1348616"/>
    <lineage>
        <taxon>Eukaryota</taxon>
        <taxon>Fungi</taxon>
        <taxon>Fungi incertae sedis</taxon>
        <taxon>Mucoromycota</taxon>
        <taxon>Glomeromycotina</taxon>
        <taxon>Glomeromycetes</taxon>
        <taxon>Diversisporales</taxon>
        <taxon>Gigasporaceae</taxon>
        <taxon>Dentiscutata</taxon>
    </lineage>
</organism>
<reference evidence="1" key="1">
    <citation type="submission" date="2021-06" db="EMBL/GenBank/DDBJ databases">
        <authorList>
            <person name="Kallberg Y."/>
            <person name="Tangrot J."/>
            <person name="Rosling A."/>
        </authorList>
    </citation>
    <scope>NUCLEOTIDE SEQUENCE</scope>
    <source>
        <strain evidence="1">MA453B</strain>
    </source>
</reference>
<evidence type="ECO:0000313" key="2">
    <source>
        <dbReference type="Proteomes" id="UP000789405"/>
    </source>
</evidence>
<proteinExistence type="predicted"/>
<comment type="caution">
    <text evidence="1">The sequence shown here is derived from an EMBL/GenBank/DDBJ whole genome shotgun (WGS) entry which is preliminary data.</text>
</comment>
<feature type="non-terminal residue" evidence="1">
    <location>
        <position position="65"/>
    </location>
</feature>
<dbReference type="EMBL" id="CAJVPY010055525">
    <property type="protein sequence ID" value="CAG8817636.1"/>
    <property type="molecule type" value="Genomic_DNA"/>
</dbReference>
<protein>
    <submittedName>
        <fullName evidence="1">307_t:CDS:1</fullName>
    </submittedName>
</protein>
<evidence type="ECO:0000313" key="1">
    <source>
        <dbReference type="EMBL" id="CAG8817636.1"/>
    </source>
</evidence>
<gene>
    <name evidence="1" type="ORF">DERYTH_LOCUS26470</name>
</gene>
<dbReference type="AlphaFoldDB" id="A0A9N9KBW1"/>
<name>A0A9N9KBW1_9GLOM</name>